<dbReference type="GO" id="GO:0044550">
    <property type="term" value="P:secondary metabolite biosynthetic process"/>
    <property type="evidence" value="ECO:0007669"/>
    <property type="project" value="UniProtKB-ARBA"/>
</dbReference>
<evidence type="ECO:0000256" key="3">
    <source>
        <dbReference type="ARBA" id="ARBA00022679"/>
    </source>
</evidence>
<dbReference type="InterPro" id="IPR009081">
    <property type="entry name" value="PP-bd_ACP"/>
</dbReference>
<keyword evidence="4" id="KW-0276">Fatty acid metabolism</keyword>
<evidence type="ECO:0000259" key="9">
    <source>
        <dbReference type="PROSITE" id="PS52004"/>
    </source>
</evidence>
<keyword evidence="3 11" id="KW-0808">Transferase</keyword>
<feature type="region of interest" description="C-terminal hotdog fold" evidence="7">
    <location>
        <begin position="1520"/>
        <end position="1665"/>
    </location>
</feature>
<dbReference type="SUPFAM" id="SSF53474">
    <property type="entry name" value="alpha/beta-Hydrolases"/>
    <property type="match status" value="1"/>
</dbReference>
<feature type="domain" description="Ketosynthase family 3 (KS3)" evidence="9">
    <location>
        <begin position="22"/>
        <end position="451"/>
    </location>
</feature>
<evidence type="ECO:0000259" key="10">
    <source>
        <dbReference type="PROSITE" id="PS52019"/>
    </source>
</evidence>
<dbReference type="Pfam" id="PF02801">
    <property type="entry name" value="Ketoacyl-synt_C"/>
    <property type="match status" value="1"/>
</dbReference>
<dbReference type="GO" id="GO:0031177">
    <property type="term" value="F:phosphopantetheine binding"/>
    <property type="evidence" value="ECO:0007669"/>
    <property type="project" value="InterPro"/>
</dbReference>
<dbReference type="SMART" id="SM00822">
    <property type="entry name" value="PKS_KR"/>
    <property type="match status" value="1"/>
</dbReference>
<dbReference type="InterPro" id="IPR036291">
    <property type="entry name" value="NAD(P)-bd_dom_sf"/>
</dbReference>
<dbReference type="InterPro" id="IPR016039">
    <property type="entry name" value="Thiolase-like"/>
</dbReference>
<feature type="active site" description="Proton acceptor; for dehydratase activity" evidence="7">
    <location>
        <position position="1414"/>
    </location>
</feature>
<dbReference type="SMART" id="SM00823">
    <property type="entry name" value="PKS_PP"/>
    <property type="match status" value="1"/>
</dbReference>
<dbReference type="Pfam" id="PF08659">
    <property type="entry name" value="KR"/>
    <property type="match status" value="1"/>
</dbReference>
<dbReference type="FunFam" id="3.40.47.10:FF:000042">
    <property type="entry name" value="Polyketide synthase Pks13"/>
    <property type="match status" value="1"/>
</dbReference>
<dbReference type="OrthoDB" id="9778690at2"/>
<dbReference type="InterPro" id="IPR049900">
    <property type="entry name" value="PKS_mFAS_DH"/>
</dbReference>
<dbReference type="InterPro" id="IPR029058">
    <property type="entry name" value="AB_hydrolase_fold"/>
</dbReference>
<dbReference type="Pfam" id="PF14765">
    <property type="entry name" value="PS-DH"/>
    <property type="match status" value="1"/>
</dbReference>
<dbReference type="Pfam" id="PF00109">
    <property type="entry name" value="ketoacyl-synt"/>
    <property type="match status" value="1"/>
</dbReference>
<dbReference type="GO" id="GO:0006633">
    <property type="term" value="P:fatty acid biosynthetic process"/>
    <property type="evidence" value="ECO:0007669"/>
    <property type="project" value="InterPro"/>
</dbReference>
<evidence type="ECO:0000313" key="12">
    <source>
        <dbReference type="Proteomes" id="UP000546701"/>
    </source>
</evidence>
<dbReference type="InterPro" id="IPR049551">
    <property type="entry name" value="PKS_DH_C"/>
</dbReference>
<evidence type="ECO:0000313" key="11">
    <source>
        <dbReference type="EMBL" id="MBB5729693.1"/>
    </source>
</evidence>
<dbReference type="InterPro" id="IPR049490">
    <property type="entry name" value="C883_1060-like_KR_N"/>
</dbReference>
<dbReference type="InterPro" id="IPR001031">
    <property type="entry name" value="Thioesterase"/>
</dbReference>
<dbReference type="Pfam" id="PF00975">
    <property type="entry name" value="Thioesterase"/>
    <property type="match status" value="1"/>
</dbReference>
<dbReference type="Gene3D" id="3.40.366.10">
    <property type="entry name" value="Malonyl-Coenzyme A Acyl Carrier Protein, domain 2"/>
    <property type="match status" value="1"/>
</dbReference>
<dbReference type="PROSITE" id="PS00606">
    <property type="entry name" value="KS3_1"/>
    <property type="match status" value="1"/>
</dbReference>
<dbReference type="PROSITE" id="PS52019">
    <property type="entry name" value="PKS_MFAS_DH"/>
    <property type="match status" value="1"/>
</dbReference>
<dbReference type="InterPro" id="IPR050091">
    <property type="entry name" value="PKS_NRPS_Biosynth_Enz"/>
</dbReference>
<dbReference type="InterPro" id="IPR014030">
    <property type="entry name" value="Ketoacyl_synth_N"/>
</dbReference>
<dbReference type="Pfam" id="PF00698">
    <property type="entry name" value="Acyl_transf_1"/>
    <property type="match status" value="1"/>
</dbReference>
<dbReference type="SMART" id="SM00825">
    <property type="entry name" value="PKS_KS"/>
    <property type="match status" value="1"/>
</dbReference>
<dbReference type="SUPFAM" id="SSF47336">
    <property type="entry name" value="ACP-like"/>
    <property type="match status" value="1"/>
</dbReference>
<dbReference type="SMART" id="SM00827">
    <property type="entry name" value="PKS_AT"/>
    <property type="match status" value="1"/>
</dbReference>
<keyword evidence="5" id="KW-0443">Lipid metabolism</keyword>
<dbReference type="SUPFAM" id="SSF55048">
    <property type="entry name" value="Probable ACP-binding domain of malonyl-CoA ACP transacylase"/>
    <property type="match status" value="1"/>
</dbReference>
<dbReference type="Gene3D" id="3.10.129.110">
    <property type="entry name" value="Polyketide synthase dehydratase"/>
    <property type="match status" value="1"/>
</dbReference>
<dbReference type="PROSITE" id="PS50075">
    <property type="entry name" value="CARRIER"/>
    <property type="match status" value="1"/>
</dbReference>
<feature type="region of interest" description="N-terminal hotdog fold" evidence="7">
    <location>
        <begin position="1383"/>
        <end position="1509"/>
    </location>
</feature>
<dbReference type="InterPro" id="IPR014043">
    <property type="entry name" value="Acyl_transferase_dom"/>
</dbReference>
<feature type="active site" description="Proton donor; for dehydratase activity" evidence="7">
    <location>
        <position position="1580"/>
    </location>
</feature>
<dbReference type="EMBL" id="JACIJR010000005">
    <property type="protein sequence ID" value="MBB5729693.1"/>
    <property type="molecule type" value="Genomic_DNA"/>
</dbReference>
<evidence type="ECO:0000256" key="5">
    <source>
        <dbReference type="ARBA" id="ARBA00023098"/>
    </source>
</evidence>
<dbReference type="InterPro" id="IPR014031">
    <property type="entry name" value="Ketoacyl_synth_C"/>
</dbReference>
<sequence>MDHATDLFRADDGTADGEAAADTAIAIVGMACRFAGARTPADYWANLRDGVESIARYSDEELRDRGVDPALLASPDYVRAGAPIADMDCFDAALFGLSPRDAAIMDPQHRHFLECAWEALEDAGHVPARFDGAIGVFGGSGHNSYLASNLLTNPLLVRDVGRFLLRHTGNDKDFLTTRVSYLLDLKGPSLNVQTACSTSLVAVHMAAQSLLTGECDMAIAGGASIELPHGHGYTYDESGILSPDGHCRPFDAASEGTVFGSGVGIVVLRRLADAVADGDHVYAVIRGSAINNDGAGKVGYLAPSLDGHAQAVTEALAVAGISADTIDHVEAHGTGTPVGDPIEVAALTRAFRRHTSRTGYCGLGSVKANIGHTDTAAGVAGLIKVALALHHGQMPPTLNHSTANPGCDIAQTPFSVTTRLTPWPRAAHGPRRAGISSLGVGGTNAHVIVEDAPERTKEAAGRGHHIFTLSARSASALDANAAALACHLASHPCLDPADVAYTLSIGRQALPHRRVIVADGIADAADALVTPARVHSAQAGDARPVAFLFCGAGSQHVGMGRDLYDAEPVFRDMVDACIDHCRALDIDLRRWLFPAVDDIEQAAAELKRPSVALPALFTIQVALARLWQAWGVTPSAMIGHSSGEYAAAHLAGVIGLEDALRIVATRGRLFESVPGGAMLSVAASEDALRALLTPDLTIAAINGAELCVASGPAPSIDRLQATLAAADVECQRVAIDVAAHSAMLDPILDAFRACLSTVRWSPPTRRFASNLTGDWITAVEATDPEYWVRHLRETVRFTDGLARLMQDRDQILLEVGPGRSVSSLARRHPARSADQPVLNAMRHPTEAVSDLAHLLTVAGRLWTLGVAIDWDAYWSRETRLRVPLPTYSFDRTRHWIEPGVTASQGPQHDVTERRPDIADWFYAPVWHRKPLLPGGESTDGPVLLFQDREGLGTAIADRLRTAGRVVTTVQTGRVFRRNGPDGFILPAGDRTAYDALVAALAADGRLPTEIFHCWLVTGQTPARSDRRQIDGTQQTGFYSMLFLVQALAEAGSGALAIAAISDGIQRVCDERLLAPAKATVLGLCRTVAAEYPDIRIRSVDVILPAQAGARDLLAAALIAENHATDTAATIAYRAGERWVQSFDPAPPATLPGPALHLRTRGTYLITGGLGGLGLALARHLAATVQARIALLSRTALPPRDQWDGVLAQETDDRDATVIRRILAVEAAGGEVLVVTADVADAQALRRAIALVRDRFGAIDGVFHAAGVLDDGVIQSKTMAAASAVIAPKLAGTLALEAALAADPPRFMLLFSSVSAFAGLPGQADYAAGNAFLDAYAQSRRDDERTRVMAVGWSRWSDAGMAAITGPDTAGPPEPIGAGLPVNHPFLDTRHDLHDGGLLVTARIGPATHWLLDEHRLADGSALIPGTGFLELVRAAATLTADGALLLTDAAFLAPFAVGAGDTRDLRIHIAPIHAGAPVPFVLYGRATSSPDAGWTLHARGTIGHDTDAAPAPIDLDAIGRRCAEPVRVVGVAAPHLRFGPRWDTIRDARRGPDEALLSLRLADAFQADLDRVRLHPALLDMASAGAQWLIPGHDPARDFLAPMRWGRLRILRALPADIVAHVRLRPTEPDAALAIFDVTVCDQAGAVLVDASGFTMIRVRDATLLASPAPIARPIVPAEAAPAMSLTAREGMAVIDRILAAGAAAHLVVSPVDLYPAVAGLHAALAPRAKAPRADAVDAPRTATEQAIADLWCNMLGVDNVGRSDDFFDLGGHSLLAVQFINRLRKQTGMVLPLAALLQGPTIAQLALLLDPAAQDDTDADTPPVAAVTSLDTVRLVSDAAPARRAPDLIAIRPGDPRSALFIVHDGLGETLLYRSLAYRLTAGQAVFGIEPARRPDGSIGYVSIPDMAADYVARVRRQQPDGPYLIAGLCAGGVIAFEMARQLQDAGATVALVAIFDAADVEADMRRFYVMRARIDRLRHLMQSARGTSPVAIATVGSQLVRKAGNTLAWEVRSRIERRRQLRSVTQAPDASLPGGATLAGPDLAFLQLYEIAHRAHRPAGLFSGGDVLLFRASGPSVDEEDEPFAERYADRLLGWGKRVEDDIILIPVPGGHFTLLREPHVTAVAERLQDAIDTALRRAAASTDSAPAVSPVATLAAVS</sequence>
<keyword evidence="12" id="KW-1185">Reference proteome</keyword>
<dbReference type="SUPFAM" id="SSF53901">
    <property type="entry name" value="Thiolase-like"/>
    <property type="match status" value="1"/>
</dbReference>
<dbReference type="Gene3D" id="3.30.70.3290">
    <property type="match status" value="1"/>
</dbReference>
<accession>A0A7W9F1U8</accession>
<keyword evidence="2" id="KW-0597">Phosphoprotein</keyword>
<protein>
    <submittedName>
        <fullName evidence="11">Acyl transferase domain-containing protein/thioesterase domain-containing protein/acyl carrier protein</fullName>
    </submittedName>
</protein>
<reference evidence="11 12" key="1">
    <citation type="submission" date="2020-08" db="EMBL/GenBank/DDBJ databases">
        <title>Genomic Encyclopedia of Type Strains, Phase IV (KMG-IV): sequencing the most valuable type-strain genomes for metagenomic binning, comparative biology and taxonomic classification.</title>
        <authorList>
            <person name="Goeker M."/>
        </authorList>
    </citation>
    <scope>NUCLEOTIDE SEQUENCE [LARGE SCALE GENOMIC DNA]</scope>
    <source>
        <strain evidence="11 12">DSM 103336</strain>
    </source>
</reference>
<evidence type="ECO:0000256" key="2">
    <source>
        <dbReference type="ARBA" id="ARBA00022553"/>
    </source>
</evidence>
<dbReference type="InterPro" id="IPR042104">
    <property type="entry name" value="PKS_dehydratase_sf"/>
</dbReference>
<dbReference type="InterPro" id="IPR020807">
    <property type="entry name" value="PKS_DH"/>
</dbReference>
<dbReference type="SMART" id="SM00826">
    <property type="entry name" value="PKS_DH"/>
    <property type="match status" value="1"/>
</dbReference>
<dbReference type="InterPro" id="IPR016036">
    <property type="entry name" value="Malonyl_transacylase_ACP-bd"/>
</dbReference>
<dbReference type="Gene3D" id="1.10.1200.10">
    <property type="entry name" value="ACP-like"/>
    <property type="match status" value="1"/>
</dbReference>
<dbReference type="FunFam" id="1.10.1200.10:FF:000016">
    <property type="entry name" value="Non-ribosomal peptide synthase"/>
    <property type="match status" value="1"/>
</dbReference>
<dbReference type="Pfam" id="PF22621">
    <property type="entry name" value="CurL-like_PKS_C"/>
    <property type="match status" value="1"/>
</dbReference>
<evidence type="ECO:0000259" key="8">
    <source>
        <dbReference type="PROSITE" id="PS50075"/>
    </source>
</evidence>
<name>A0A7W9F1U8_9SPHN</name>
<feature type="domain" description="Carrier" evidence="8">
    <location>
        <begin position="1739"/>
        <end position="1814"/>
    </location>
</feature>
<feature type="domain" description="PKS/mFAS DH" evidence="10">
    <location>
        <begin position="1383"/>
        <end position="1665"/>
    </location>
</feature>
<gene>
    <name evidence="11" type="ORF">FHS99_002189</name>
</gene>
<keyword evidence="6" id="KW-0511">Multifunctional enzyme</keyword>
<dbReference type="Gene3D" id="3.40.47.10">
    <property type="match status" value="1"/>
</dbReference>
<dbReference type="RefSeq" id="WP_157176130.1">
    <property type="nucleotide sequence ID" value="NZ_BMJP01000003.1"/>
</dbReference>
<comment type="caution">
    <text evidence="11">The sequence shown here is derived from an EMBL/GenBank/DDBJ whole genome shotgun (WGS) entry which is preliminary data.</text>
</comment>
<dbReference type="GO" id="GO:0004312">
    <property type="term" value="F:fatty acid synthase activity"/>
    <property type="evidence" value="ECO:0007669"/>
    <property type="project" value="TreeGrafter"/>
</dbReference>
<dbReference type="SUPFAM" id="SSF52151">
    <property type="entry name" value="FabD/lysophospholipase-like"/>
    <property type="match status" value="1"/>
</dbReference>
<dbReference type="InterPro" id="IPR049552">
    <property type="entry name" value="PKS_DH_N"/>
</dbReference>
<evidence type="ECO:0000256" key="7">
    <source>
        <dbReference type="PROSITE-ProRule" id="PRU01363"/>
    </source>
</evidence>
<dbReference type="Gene3D" id="3.40.50.720">
    <property type="entry name" value="NAD(P)-binding Rossmann-like Domain"/>
    <property type="match status" value="1"/>
</dbReference>
<dbReference type="SUPFAM" id="SSF51735">
    <property type="entry name" value="NAD(P)-binding Rossmann-fold domains"/>
    <property type="match status" value="2"/>
</dbReference>
<dbReference type="PROSITE" id="PS52004">
    <property type="entry name" value="KS3_2"/>
    <property type="match status" value="1"/>
</dbReference>
<evidence type="ECO:0000256" key="1">
    <source>
        <dbReference type="ARBA" id="ARBA00022450"/>
    </source>
</evidence>
<organism evidence="11 12">
    <name type="scientific">Sphingomonas prati</name>
    <dbReference type="NCBI Taxonomy" id="1843237"/>
    <lineage>
        <taxon>Bacteria</taxon>
        <taxon>Pseudomonadati</taxon>
        <taxon>Pseudomonadota</taxon>
        <taxon>Alphaproteobacteria</taxon>
        <taxon>Sphingomonadales</taxon>
        <taxon>Sphingomonadaceae</taxon>
        <taxon>Sphingomonas</taxon>
    </lineage>
</organism>
<dbReference type="Proteomes" id="UP000546701">
    <property type="component" value="Unassembled WGS sequence"/>
</dbReference>
<dbReference type="InterPro" id="IPR016035">
    <property type="entry name" value="Acyl_Trfase/lysoPLipase"/>
</dbReference>
<dbReference type="PANTHER" id="PTHR43775">
    <property type="entry name" value="FATTY ACID SYNTHASE"/>
    <property type="match status" value="1"/>
</dbReference>
<proteinExistence type="predicted"/>
<dbReference type="Gene3D" id="3.30.70.250">
    <property type="entry name" value="Malonyl-CoA ACP transacylase, ACP-binding"/>
    <property type="match status" value="1"/>
</dbReference>
<dbReference type="Pfam" id="PF21089">
    <property type="entry name" value="PKS_DH_N"/>
    <property type="match status" value="1"/>
</dbReference>
<dbReference type="InterPro" id="IPR020841">
    <property type="entry name" value="PKS_Beta-ketoAc_synthase_dom"/>
</dbReference>
<dbReference type="InterPro" id="IPR013968">
    <property type="entry name" value="PKS_KR"/>
</dbReference>
<dbReference type="Pfam" id="PF00550">
    <property type="entry name" value="PP-binding"/>
    <property type="match status" value="1"/>
</dbReference>
<evidence type="ECO:0000256" key="6">
    <source>
        <dbReference type="ARBA" id="ARBA00023268"/>
    </source>
</evidence>
<dbReference type="InterPro" id="IPR020806">
    <property type="entry name" value="PKS_PP-bd"/>
</dbReference>
<dbReference type="InterPro" id="IPR036736">
    <property type="entry name" value="ACP-like_sf"/>
</dbReference>
<dbReference type="InterPro" id="IPR018201">
    <property type="entry name" value="Ketoacyl_synth_AS"/>
</dbReference>
<evidence type="ECO:0000256" key="4">
    <source>
        <dbReference type="ARBA" id="ARBA00022832"/>
    </source>
</evidence>
<dbReference type="PANTHER" id="PTHR43775:SF51">
    <property type="entry name" value="INACTIVE PHENOLPHTHIOCEROL SYNTHESIS POLYKETIDE SYNTHASE TYPE I PKS1-RELATED"/>
    <property type="match status" value="1"/>
</dbReference>
<dbReference type="Pfam" id="PF21394">
    <property type="entry name" value="Beta-ketacyl_N"/>
    <property type="match status" value="1"/>
</dbReference>
<dbReference type="GO" id="GO:0004315">
    <property type="term" value="F:3-oxoacyl-[acyl-carrier-protein] synthase activity"/>
    <property type="evidence" value="ECO:0007669"/>
    <property type="project" value="InterPro"/>
</dbReference>
<dbReference type="Gene3D" id="3.40.50.1820">
    <property type="entry name" value="alpha/beta hydrolase"/>
    <property type="match status" value="1"/>
</dbReference>
<dbReference type="InterPro" id="IPR057326">
    <property type="entry name" value="KR_dom"/>
</dbReference>
<keyword evidence="1" id="KW-0596">Phosphopantetheine</keyword>
<dbReference type="CDD" id="cd08953">
    <property type="entry name" value="KR_2_SDR_x"/>
    <property type="match status" value="1"/>
</dbReference>
<dbReference type="InterPro" id="IPR001227">
    <property type="entry name" value="Ac_transferase_dom_sf"/>
</dbReference>
<dbReference type="CDD" id="cd00833">
    <property type="entry name" value="PKS"/>
    <property type="match status" value="1"/>
</dbReference>